<evidence type="ECO:0000256" key="5">
    <source>
        <dbReference type="ARBA" id="ARBA00012448"/>
    </source>
</evidence>
<dbReference type="GO" id="GO:0071555">
    <property type="term" value="P:cell wall organization"/>
    <property type="evidence" value="ECO:0007669"/>
    <property type="project" value="UniProtKB-KW"/>
</dbReference>
<keyword evidence="8" id="KW-0133">Cell shape</keyword>
<dbReference type="GO" id="GO:0008360">
    <property type="term" value="P:regulation of cell shape"/>
    <property type="evidence" value="ECO:0007669"/>
    <property type="project" value="UniProtKB-KW"/>
</dbReference>
<dbReference type="Gene3D" id="3.40.710.10">
    <property type="entry name" value="DD-peptidase/beta-lactamase superfamily"/>
    <property type="match status" value="1"/>
</dbReference>
<sequence>MSPKKPKSHLPLRLNILFFLIFVLFAFLVIQLGVVQILHGDAAQSEINRTEDTTISNPVPRGEIYDRYGRLLVENESRYAITYTPQKNVQPQDKLDLAEKLAKYIEKKPDKVTKRDKQDYWIMKNREEAYGRLSAKEEKLSDDEQYHAVLDKVTEEDLQQLTKEDLEVIAIKRELDQAPALTPHVVKNSDISEKEYATVAEHLSELTGINVTTDWERNKIFDPTFSNFIGDITSLEEGLPKEKLDYFLTRQYGRNQRVGESFLEEEYETTLAGQKELVEYVTDKEGNIIDSKLIREGKQGKSLKLTIDIELQKRVDKIVKEEMKKILDKYPVKNKYFKDALVVMSDPNTGEILAMTGQHYDHEKDKFLDQSYRTVYDAHRPGSAVKGATLLAGFDSGVISPGTTFYDSPIKIYQTPPKKSYNNLGYVNDLDALAKSSNVYMFYVALRMGGDYTNYRYVKNESSKVKNSSETLQQLRNYFNQFGLGISTGIDLPYEATGYKGDDPNPGLLMDFAIGQYDTYTALQLNQYVSTIANGGYRLQPQLVQGIYNSTANGELNKLYKGIEPKVLNEIEMDEKYLDRVQEGFRRVFQTTEGTADHVFRSKPYNPAGKTGTAENEIYGKDKNGEVIKVADVENHNLVGYAPYDDPEVAFSIIVPNVGLDAYDGINLNIGSRILDAYFELKEKREEEGINRNLDNMKKENNDNE</sequence>
<evidence type="ECO:0000259" key="15">
    <source>
        <dbReference type="Pfam" id="PF00905"/>
    </source>
</evidence>
<keyword evidence="11 14" id="KW-0472">Membrane</keyword>
<protein>
    <recommendedName>
        <fullName evidence="5">serine-type D-Ala-D-Ala carboxypeptidase</fullName>
        <ecNumber evidence="5">3.4.16.4</ecNumber>
    </recommendedName>
</protein>
<dbReference type="InterPro" id="IPR001460">
    <property type="entry name" value="PCN-bd_Tpept"/>
</dbReference>
<evidence type="ECO:0000256" key="2">
    <source>
        <dbReference type="ARBA" id="ARBA00004236"/>
    </source>
</evidence>
<comment type="subcellular location">
    <subcellularLocation>
        <location evidence="2">Cell membrane</location>
    </subcellularLocation>
    <subcellularLocation>
        <location evidence="1">Membrane</location>
        <topology evidence="1">Single-pass membrane protein</topology>
    </subcellularLocation>
</comment>
<dbReference type="OrthoDB" id="9770103at2"/>
<dbReference type="GO" id="GO:0051301">
    <property type="term" value="P:cell division"/>
    <property type="evidence" value="ECO:0007669"/>
    <property type="project" value="UniProtKB-KW"/>
</dbReference>
<comment type="pathway">
    <text evidence="3">Cell wall biogenesis; peptidoglycan biosynthesis.</text>
</comment>
<dbReference type="GO" id="GO:0008658">
    <property type="term" value="F:penicillin binding"/>
    <property type="evidence" value="ECO:0007669"/>
    <property type="project" value="InterPro"/>
</dbReference>
<keyword evidence="17" id="KW-0131">Cell cycle</keyword>
<dbReference type="InterPro" id="IPR050515">
    <property type="entry name" value="Beta-lactam/transpept"/>
</dbReference>
<evidence type="ECO:0000256" key="12">
    <source>
        <dbReference type="ARBA" id="ARBA00023316"/>
    </source>
</evidence>
<dbReference type="GO" id="GO:0009252">
    <property type="term" value="P:peptidoglycan biosynthetic process"/>
    <property type="evidence" value="ECO:0007669"/>
    <property type="project" value="UniProtKB-UniPathway"/>
</dbReference>
<keyword evidence="10 14" id="KW-1133">Transmembrane helix</keyword>
<evidence type="ECO:0000256" key="14">
    <source>
        <dbReference type="SAM" id="Phobius"/>
    </source>
</evidence>
<dbReference type="PANTHER" id="PTHR30627">
    <property type="entry name" value="PEPTIDOGLYCAN D,D-TRANSPEPTIDASE"/>
    <property type="match status" value="1"/>
</dbReference>
<dbReference type="InterPro" id="IPR005311">
    <property type="entry name" value="PBP_dimer"/>
</dbReference>
<evidence type="ECO:0000313" key="18">
    <source>
        <dbReference type="Proteomes" id="UP000199095"/>
    </source>
</evidence>
<feature type="domain" description="Penicillin-binding protein dimerisation" evidence="16">
    <location>
        <begin position="58"/>
        <end position="291"/>
    </location>
</feature>
<dbReference type="Proteomes" id="UP000199095">
    <property type="component" value="Unassembled WGS sequence"/>
</dbReference>
<dbReference type="Pfam" id="PF00905">
    <property type="entry name" value="Transpeptidase"/>
    <property type="match status" value="1"/>
</dbReference>
<dbReference type="Gene3D" id="1.10.10.1230">
    <property type="entry name" value="Penicillin-binding protein, N-terminal non-catalytic domain, head sub-domain"/>
    <property type="match status" value="1"/>
</dbReference>
<evidence type="ECO:0000313" key="17">
    <source>
        <dbReference type="EMBL" id="SET62962.1"/>
    </source>
</evidence>
<keyword evidence="17" id="KW-0132">Cell division</keyword>
<dbReference type="Gene3D" id="3.90.1310.10">
    <property type="entry name" value="Penicillin-binding protein 2a (Domain 2)"/>
    <property type="match status" value="1"/>
</dbReference>
<feature type="domain" description="Penicillin-binding protein transpeptidase" evidence="15">
    <location>
        <begin position="341"/>
        <end position="665"/>
    </location>
</feature>
<dbReference type="UniPathway" id="UPA00219"/>
<keyword evidence="12" id="KW-0961">Cell wall biogenesis/degradation</keyword>
<evidence type="ECO:0000256" key="3">
    <source>
        <dbReference type="ARBA" id="ARBA00004752"/>
    </source>
</evidence>
<keyword evidence="7 14" id="KW-0812">Transmembrane</keyword>
<dbReference type="SUPFAM" id="SSF56519">
    <property type="entry name" value="Penicillin binding protein dimerisation domain"/>
    <property type="match status" value="1"/>
</dbReference>
<evidence type="ECO:0000256" key="4">
    <source>
        <dbReference type="ARBA" id="ARBA00007171"/>
    </source>
</evidence>
<dbReference type="GO" id="GO:0071972">
    <property type="term" value="F:peptidoglycan L,D-transpeptidase activity"/>
    <property type="evidence" value="ECO:0007669"/>
    <property type="project" value="TreeGrafter"/>
</dbReference>
<dbReference type="STRING" id="237682.SAMN05421676_106125"/>
<keyword evidence="9" id="KW-0573">Peptidoglycan synthesis</keyword>
<evidence type="ECO:0000259" key="16">
    <source>
        <dbReference type="Pfam" id="PF03717"/>
    </source>
</evidence>
<comment type="similarity">
    <text evidence="4">Belongs to the transpeptidase family.</text>
</comment>
<dbReference type="SUPFAM" id="SSF56601">
    <property type="entry name" value="beta-lactamase/transpeptidase-like"/>
    <property type="match status" value="1"/>
</dbReference>
<dbReference type="InterPro" id="IPR012338">
    <property type="entry name" value="Beta-lactam/transpept-like"/>
</dbReference>
<dbReference type="PANTHER" id="PTHR30627:SF2">
    <property type="entry name" value="PEPTIDOGLYCAN D,D-TRANSPEPTIDASE MRDA"/>
    <property type="match status" value="1"/>
</dbReference>
<feature type="transmembrane region" description="Helical" evidence="14">
    <location>
        <begin position="12"/>
        <end position="34"/>
    </location>
</feature>
<organism evidence="17 18">
    <name type="scientific">Salinibacillus kushneri</name>
    <dbReference type="NCBI Taxonomy" id="237682"/>
    <lineage>
        <taxon>Bacteria</taxon>
        <taxon>Bacillati</taxon>
        <taxon>Bacillota</taxon>
        <taxon>Bacilli</taxon>
        <taxon>Bacillales</taxon>
        <taxon>Bacillaceae</taxon>
        <taxon>Salinibacillus</taxon>
    </lineage>
</organism>
<comment type="catalytic activity">
    <reaction evidence="13">
        <text>Preferential cleavage: (Ac)2-L-Lys-D-Ala-|-D-Ala. Also transpeptidation of peptidyl-alanyl moieties that are N-acyl substituents of D-alanine.</text>
        <dbReference type="EC" id="3.4.16.4"/>
    </reaction>
</comment>
<dbReference type="AlphaFoldDB" id="A0A1I0FXH8"/>
<dbReference type="RefSeq" id="WP_093135054.1">
    <property type="nucleotide sequence ID" value="NZ_FOHJ01000006.1"/>
</dbReference>
<dbReference type="Pfam" id="PF03717">
    <property type="entry name" value="PBP_dimer"/>
    <property type="match status" value="1"/>
</dbReference>
<evidence type="ECO:0000256" key="6">
    <source>
        <dbReference type="ARBA" id="ARBA00022475"/>
    </source>
</evidence>
<keyword evidence="6" id="KW-1003">Cell membrane</keyword>
<evidence type="ECO:0000256" key="11">
    <source>
        <dbReference type="ARBA" id="ARBA00023136"/>
    </source>
</evidence>
<evidence type="ECO:0000256" key="1">
    <source>
        <dbReference type="ARBA" id="ARBA00004167"/>
    </source>
</evidence>
<evidence type="ECO:0000256" key="8">
    <source>
        <dbReference type="ARBA" id="ARBA00022960"/>
    </source>
</evidence>
<dbReference type="GO" id="GO:0005886">
    <property type="term" value="C:plasma membrane"/>
    <property type="evidence" value="ECO:0007669"/>
    <property type="project" value="UniProtKB-SubCell"/>
</dbReference>
<keyword evidence="18" id="KW-1185">Reference proteome</keyword>
<name>A0A1I0FXH8_9BACI</name>
<evidence type="ECO:0000256" key="9">
    <source>
        <dbReference type="ARBA" id="ARBA00022984"/>
    </source>
</evidence>
<dbReference type="EC" id="3.4.16.4" evidence="5"/>
<evidence type="ECO:0000256" key="13">
    <source>
        <dbReference type="ARBA" id="ARBA00034000"/>
    </source>
</evidence>
<evidence type="ECO:0000256" key="10">
    <source>
        <dbReference type="ARBA" id="ARBA00022989"/>
    </source>
</evidence>
<dbReference type="InterPro" id="IPR036138">
    <property type="entry name" value="PBP_dimer_sf"/>
</dbReference>
<accession>A0A1I0FXH8</accession>
<reference evidence="18" key="1">
    <citation type="submission" date="2016-10" db="EMBL/GenBank/DDBJ databases">
        <authorList>
            <person name="Varghese N."/>
            <person name="Submissions S."/>
        </authorList>
    </citation>
    <scope>NUCLEOTIDE SEQUENCE [LARGE SCALE GENOMIC DNA]</scope>
    <source>
        <strain evidence="18">CGMCC 1.3566</strain>
    </source>
</reference>
<proteinExistence type="inferred from homology"/>
<dbReference type="EMBL" id="FOHJ01000006">
    <property type="protein sequence ID" value="SET62962.1"/>
    <property type="molecule type" value="Genomic_DNA"/>
</dbReference>
<dbReference type="GO" id="GO:0009002">
    <property type="term" value="F:serine-type D-Ala-D-Ala carboxypeptidase activity"/>
    <property type="evidence" value="ECO:0007669"/>
    <property type="project" value="UniProtKB-EC"/>
</dbReference>
<evidence type="ECO:0000256" key="7">
    <source>
        <dbReference type="ARBA" id="ARBA00022692"/>
    </source>
</evidence>
<gene>
    <name evidence="17" type="ORF">SAMN05421676_106125</name>
</gene>